<feature type="compositionally biased region" description="Basic and acidic residues" evidence="1">
    <location>
        <begin position="443"/>
        <end position="459"/>
    </location>
</feature>
<evidence type="ECO:0000313" key="3">
    <source>
        <dbReference type="EMBL" id="EWM23112.1"/>
    </source>
</evidence>
<feature type="compositionally biased region" description="Basic and acidic residues" evidence="1">
    <location>
        <begin position="385"/>
        <end position="398"/>
    </location>
</feature>
<feature type="transmembrane region" description="Helical" evidence="2">
    <location>
        <begin position="277"/>
        <end position="302"/>
    </location>
</feature>
<feature type="transmembrane region" description="Helical" evidence="2">
    <location>
        <begin position="123"/>
        <end position="142"/>
    </location>
</feature>
<comment type="caution">
    <text evidence="3">The sequence shown here is derived from an EMBL/GenBank/DDBJ whole genome shotgun (WGS) entry which is preliminary data.</text>
</comment>
<keyword evidence="2" id="KW-0472">Membrane</keyword>
<accession>W7T9S4</accession>
<keyword evidence="4" id="KW-1185">Reference proteome</keyword>
<gene>
    <name evidence="3" type="ORF">Naga_100316g3</name>
</gene>
<organism evidence="3 4">
    <name type="scientific">Nannochloropsis gaditana</name>
    <dbReference type="NCBI Taxonomy" id="72520"/>
    <lineage>
        <taxon>Eukaryota</taxon>
        <taxon>Sar</taxon>
        <taxon>Stramenopiles</taxon>
        <taxon>Ochrophyta</taxon>
        <taxon>Eustigmatophyceae</taxon>
        <taxon>Eustigmatales</taxon>
        <taxon>Monodopsidaceae</taxon>
        <taxon>Nannochloropsis</taxon>
    </lineage>
</organism>
<evidence type="ECO:0000313" key="4">
    <source>
        <dbReference type="Proteomes" id="UP000019335"/>
    </source>
</evidence>
<feature type="transmembrane region" description="Helical" evidence="2">
    <location>
        <begin position="53"/>
        <end position="77"/>
    </location>
</feature>
<keyword evidence="2" id="KW-1133">Transmembrane helix</keyword>
<reference evidence="3 4" key="1">
    <citation type="journal article" date="2014" name="Mol. Plant">
        <title>Chromosome Scale Genome Assembly and Transcriptome Profiling of Nannochloropsis gaditana in Nitrogen Depletion.</title>
        <authorList>
            <person name="Corteggiani Carpinelli E."/>
            <person name="Telatin A."/>
            <person name="Vitulo N."/>
            <person name="Forcato C."/>
            <person name="D'Angelo M."/>
            <person name="Schiavon R."/>
            <person name="Vezzi A."/>
            <person name="Giacometti G.M."/>
            <person name="Morosinotto T."/>
            <person name="Valle G."/>
        </authorList>
    </citation>
    <scope>NUCLEOTIDE SEQUENCE [LARGE SCALE GENOMIC DNA]</scope>
    <source>
        <strain evidence="3 4">B-31</strain>
    </source>
</reference>
<feature type="transmembrane region" description="Helical" evidence="2">
    <location>
        <begin position="148"/>
        <end position="168"/>
    </location>
</feature>
<name>W7T9S4_9STRA</name>
<evidence type="ECO:0000256" key="2">
    <source>
        <dbReference type="SAM" id="Phobius"/>
    </source>
</evidence>
<keyword evidence="2" id="KW-0812">Transmembrane</keyword>
<dbReference type="OrthoDB" id="10311626at2759"/>
<evidence type="ECO:0000256" key="1">
    <source>
        <dbReference type="SAM" id="MobiDB-lite"/>
    </source>
</evidence>
<proteinExistence type="predicted"/>
<feature type="region of interest" description="Disordered" evidence="1">
    <location>
        <begin position="366"/>
        <end position="500"/>
    </location>
</feature>
<dbReference type="AlphaFoldDB" id="W7T9S4"/>
<dbReference type="Proteomes" id="UP000019335">
    <property type="component" value="Chromosome 18"/>
</dbReference>
<protein>
    <submittedName>
        <fullName evidence="3">Uncharacterized protein</fullName>
    </submittedName>
</protein>
<dbReference type="EMBL" id="AZIL01001824">
    <property type="protein sequence ID" value="EWM23112.1"/>
    <property type="molecule type" value="Genomic_DNA"/>
</dbReference>
<sequence>MLEIYLSLVRNAASVVKSTLPSTHILRSPLCNLASTESLLHLQISMYPLIDLIIAPLQLVAGVSGGIGGVFDLILALQQWRRTKAWSTGTQHMESRTYGRELRDMRARAEKEVEKARDRVTDACFRIIFGLFFYVFFLSTLQKADERMIQWTLFLMEVAALACLVRGAQSVLARRERALHLLSLNPADLLSALSQLENGSTAFLPHELMDFAENRLVFTWDNPQPYHPYALLSDLEHLHSAYTRFHGVLSRFKTGKDSDAEVDVREMLHRMQRQARALLSLCAMDALVLLFNAVAFLGYLFFPLVWLFPDEAWYHRAFSGRLLIYPGHAFILDRGAFIGDVMWTLEPACLLAASLIRRTVETRLMPPEPEFNTRTSDVNRYARPKVGEGAKWHEERTQGAECVRMRNSSRARKKKGEEKDLESELGSNKKGDLSKRRVLHERRKGERGSLDSRDGETHGKVNGGGRTREPRVSAVKDPLSSVSTRTRARLSMHGQKGPEL</sequence>